<dbReference type="GO" id="GO:0008168">
    <property type="term" value="F:methyltransferase activity"/>
    <property type="evidence" value="ECO:0007669"/>
    <property type="project" value="UniProtKB-KW"/>
</dbReference>
<evidence type="ECO:0000256" key="4">
    <source>
        <dbReference type="ARBA" id="ARBA00023004"/>
    </source>
</evidence>
<dbReference type="InterPro" id="IPR010994">
    <property type="entry name" value="RuvA_2-like"/>
</dbReference>
<evidence type="ECO:0000313" key="6">
    <source>
        <dbReference type="EMBL" id="EGJ48940.1"/>
    </source>
</evidence>
<evidence type="ECO:0000256" key="5">
    <source>
        <dbReference type="ARBA" id="ARBA00023014"/>
    </source>
</evidence>
<dbReference type="SFLD" id="SFLDS00029">
    <property type="entry name" value="Radical_SAM"/>
    <property type="match status" value="1"/>
</dbReference>
<dbReference type="InterPro" id="IPR051675">
    <property type="entry name" value="Endo/Exo/Phosphatase_dom_1"/>
</dbReference>
<reference evidence="6 7" key="1">
    <citation type="journal article" date="2011" name="J. Bacteriol.">
        <title>Genome sequence of the mercury-methylating and pleomorphic Desulfovibrio africanus Strain Walvis Bay.</title>
        <authorList>
            <person name="Brown S.D."/>
            <person name="Wall J.D."/>
            <person name="Kucken A.M."/>
            <person name="Gilmour C.C."/>
            <person name="Podar M."/>
            <person name="Brandt C.C."/>
            <person name="Teshima H."/>
            <person name="Detter J.C."/>
            <person name="Han C.S."/>
            <person name="Land M.L."/>
            <person name="Lucas S."/>
            <person name="Han J."/>
            <person name="Pennacchio L."/>
            <person name="Nolan M."/>
            <person name="Pitluck S."/>
            <person name="Woyke T."/>
            <person name="Goodwin L."/>
            <person name="Palumbo A.V."/>
            <person name="Elias D.A."/>
        </authorList>
    </citation>
    <scope>NUCLEOTIDE SEQUENCE [LARGE SCALE GENOMIC DNA]</scope>
    <source>
        <strain evidence="6 7">Walvis Bay</strain>
    </source>
</reference>
<dbReference type="PANTHER" id="PTHR21180">
    <property type="entry name" value="ENDONUCLEASE/EXONUCLEASE/PHOSPHATASE FAMILY DOMAIN-CONTAINING PROTEIN 1"/>
    <property type="match status" value="1"/>
</dbReference>
<dbReference type="STRING" id="690850.Desaf_0587"/>
<proteinExistence type="predicted"/>
<accession>F3YUI6</accession>
<evidence type="ECO:0000256" key="3">
    <source>
        <dbReference type="ARBA" id="ARBA00022723"/>
    </source>
</evidence>
<sequence>MYRNVRTCGRMELRQKLSILADAAKYDASCASSGASPRASSGSGGLGATAPLGVCHSFTPDGRCISLLKVLLTNHCVYDCSYCVNRASNDTPRTAFTPNELAGLTIEFYRRNYIEGLFLSSGISGSPDATMERMLRVVRSLRREHGFYGYIHLKVIAGCDPRLVALAGLYADRLSANVELPTEDGLRRLAPDKSLAPVYAAMGRMAEAIAESRAEPRAPRFAPGGQGTQMIVGADSGDDATILRASGGLYQSYGLKRVYYSAFMPVVPDSWLPSGPPPLVREHRLYQADWLMRFYGFGVEEILTGAREGMLDPHLDPKLAWALAHRERFPVDVNRAGRAELLRVPGLGVRSVERILDARRQRSLRSSDMSRLRVPLSRVLPFVCLADHLPRDLDDPGLRRRFLPPPVQLSLFDQPERSEHA</sequence>
<dbReference type="InterPro" id="IPR007197">
    <property type="entry name" value="rSAM"/>
</dbReference>
<dbReference type="KEGG" id="daf:Desaf_0587"/>
<organism evidence="6 7">
    <name type="scientific">Desulfocurvibacter africanus subsp. africanus str. Walvis Bay</name>
    <dbReference type="NCBI Taxonomy" id="690850"/>
    <lineage>
        <taxon>Bacteria</taxon>
        <taxon>Pseudomonadati</taxon>
        <taxon>Thermodesulfobacteriota</taxon>
        <taxon>Desulfovibrionia</taxon>
        <taxon>Desulfovibrionales</taxon>
        <taxon>Desulfovibrionaceae</taxon>
        <taxon>Desulfocurvibacter</taxon>
    </lineage>
</organism>
<dbReference type="Gene3D" id="3.20.20.70">
    <property type="entry name" value="Aldolase class I"/>
    <property type="match status" value="1"/>
</dbReference>
<dbReference type="EMBL" id="CP003221">
    <property type="protein sequence ID" value="EGJ48940.1"/>
    <property type="molecule type" value="Genomic_DNA"/>
</dbReference>
<dbReference type="InterPro" id="IPR023874">
    <property type="entry name" value="DNA_rSAM_put"/>
</dbReference>
<keyword evidence="4" id="KW-0408">Iron</keyword>
<dbReference type="CDD" id="cd01335">
    <property type="entry name" value="Radical_SAM"/>
    <property type="match status" value="1"/>
</dbReference>
<dbReference type="SFLD" id="SFLDG01102">
    <property type="entry name" value="Uncharacterised_Radical_SAM_Su"/>
    <property type="match status" value="1"/>
</dbReference>
<evidence type="ECO:0000256" key="2">
    <source>
        <dbReference type="ARBA" id="ARBA00022691"/>
    </source>
</evidence>
<keyword evidence="3" id="KW-0479">Metal-binding</keyword>
<name>F3YUI6_DESAF</name>
<dbReference type="InterPro" id="IPR013785">
    <property type="entry name" value="Aldolase_TIM"/>
</dbReference>
<dbReference type="HOGENOM" id="CLU_033784_0_0_7"/>
<dbReference type="Proteomes" id="UP000007844">
    <property type="component" value="Chromosome"/>
</dbReference>
<dbReference type="SUPFAM" id="SSF102114">
    <property type="entry name" value="Radical SAM enzymes"/>
    <property type="match status" value="1"/>
</dbReference>
<keyword evidence="6" id="KW-0808">Transferase</keyword>
<protein>
    <submittedName>
        <fullName evidence="6">Putative radical SAM methylase protein</fullName>
    </submittedName>
</protein>
<keyword evidence="2" id="KW-0949">S-adenosyl-L-methionine</keyword>
<evidence type="ECO:0000256" key="1">
    <source>
        <dbReference type="ARBA" id="ARBA00001966"/>
    </source>
</evidence>
<dbReference type="eggNOG" id="COG4277">
    <property type="taxonomic scope" value="Bacteria"/>
</dbReference>
<evidence type="ECO:0000313" key="7">
    <source>
        <dbReference type="Proteomes" id="UP000007844"/>
    </source>
</evidence>
<dbReference type="PANTHER" id="PTHR21180:SF9">
    <property type="entry name" value="TYPE II SECRETION SYSTEM PROTEIN K"/>
    <property type="match status" value="1"/>
</dbReference>
<gene>
    <name evidence="6" type="ORF">Desaf_0587</name>
</gene>
<keyword evidence="6" id="KW-0489">Methyltransferase</keyword>
<dbReference type="GO" id="GO:0051536">
    <property type="term" value="F:iron-sulfur cluster binding"/>
    <property type="evidence" value="ECO:0007669"/>
    <property type="project" value="UniProtKB-KW"/>
</dbReference>
<keyword evidence="7" id="KW-1185">Reference proteome</keyword>
<dbReference type="GO" id="GO:0046872">
    <property type="term" value="F:metal ion binding"/>
    <property type="evidence" value="ECO:0007669"/>
    <property type="project" value="UniProtKB-KW"/>
</dbReference>
<dbReference type="GO" id="GO:0032259">
    <property type="term" value="P:methylation"/>
    <property type="evidence" value="ECO:0007669"/>
    <property type="project" value="UniProtKB-KW"/>
</dbReference>
<dbReference type="AlphaFoldDB" id="F3YUI6"/>
<keyword evidence="5" id="KW-0411">Iron-sulfur</keyword>
<comment type="cofactor">
    <cofactor evidence="1">
        <name>[4Fe-4S] cluster</name>
        <dbReference type="ChEBI" id="CHEBI:49883"/>
    </cofactor>
</comment>
<dbReference type="NCBIfam" id="TIGR03916">
    <property type="entry name" value="rSAM_link_UDG"/>
    <property type="match status" value="1"/>
</dbReference>
<dbReference type="InterPro" id="IPR058240">
    <property type="entry name" value="rSAM_sf"/>
</dbReference>
<dbReference type="SUPFAM" id="SSF47781">
    <property type="entry name" value="RuvA domain 2-like"/>
    <property type="match status" value="1"/>
</dbReference>